<sequence>MIIFWQKRTKEIILMVFIR</sequence>
<proteinExistence type="predicted"/>
<accession>A0A0A9AI52</accession>
<name>A0A0A9AI52_ARUDO</name>
<reference evidence="1" key="1">
    <citation type="submission" date="2014-09" db="EMBL/GenBank/DDBJ databases">
        <authorList>
            <person name="Magalhaes I.L.F."/>
            <person name="Oliveira U."/>
            <person name="Santos F.R."/>
            <person name="Vidigal T.H.D.A."/>
            <person name="Brescovit A.D."/>
            <person name="Santos A.J."/>
        </authorList>
    </citation>
    <scope>NUCLEOTIDE SEQUENCE</scope>
    <source>
        <tissue evidence="1">Shoot tissue taken approximately 20 cm above the soil surface</tissue>
    </source>
</reference>
<dbReference type="AlphaFoldDB" id="A0A0A9AI52"/>
<dbReference type="EMBL" id="GBRH01248362">
    <property type="protein sequence ID" value="JAD49533.1"/>
    <property type="molecule type" value="Transcribed_RNA"/>
</dbReference>
<protein>
    <submittedName>
        <fullName evidence="1">Uncharacterized protein</fullName>
    </submittedName>
</protein>
<organism evidence="1">
    <name type="scientific">Arundo donax</name>
    <name type="common">Giant reed</name>
    <name type="synonym">Donax arundinaceus</name>
    <dbReference type="NCBI Taxonomy" id="35708"/>
    <lineage>
        <taxon>Eukaryota</taxon>
        <taxon>Viridiplantae</taxon>
        <taxon>Streptophyta</taxon>
        <taxon>Embryophyta</taxon>
        <taxon>Tracheophyta</taxon>
        <taxon>Spermatophyta</taxon>
        <taxon>Magnoliopsida</taxon>
        <taxon>Liliopsida</taxon>
        <taxon>Poales</taxon>
        <taxon>Poaceae</taxon>
        <taxon>PACMAD clade</taxon>
        <taxon>Arundinoideae</taxon>
        <taxon>Arundineae</taxon>
        <taxon>Arundo</taxon>
    </lineage>
</organism>
<reference evidence="1" key="2">
    <citation type="journal article" date="2015" name="Data Brief">
        <title>Shoot transcriptome of the giant reed, Arundo donax.</title>
        <authorList>
            <person name="Barrero R.A."/>
            <person name="Guerrero F.D."/>
            <person name="Moolhuijzen P."/>
            <person name="Goolsby J.A."/>
            <person name="Tidwell J."/>
            <person name="Bellgard S.E."/>
            <person name="Bellgard M.I."/>
        </authorList>
    </citation>
    <scope>NUCLEOTIDE SEQUENCE</scope>
    <source>
        <tissue evidence="1">Shoot tissue taken approximately 20 cm above the soil surface</tissue>
    </source>
</reference>
<evidence type="ECO:0000313" key="1">
    <source>
        <dbReference type="EMBL" id="JAD49533.1"/>
    </source>
</evidence>